<evidence type="ECO:0000259" key="5">
    <source>
        <dbReference type="SMART" id="SM01340"/>
    </source>
</evidence>
<reference evidence="7" key="2">
    <citation type="journal article" date="2022" name="Front. Microbiol.">
        <title>Comparative Genomic Analysis Revealed Distinct Molecular Components and Organization of CO2-Concentrating Mechanism in Thermophilic Cyanobacteria.</title>
        <authorList>
            <person name="Tang J."/>
            <person name="Zhou H."/>
            <person name="Yao D."/>
            <person name="Riaz S."/>
            <person name="You D."/>
            <person name="Klepacz-Smolka A."/>
            <person name="Daroch M."/>
        </authorList>
    </citation>
    <scope>NUCLEOTIDE SEQUENCE [LARGE SCALE GENOMIC DNA]</scope>
    <source>
        <strain evidence="7">PCC 6715</strain>
    </source>
</reference>
<evidence type="ECO:0000313" key="7">
    <source>
        <dbReference type="Proteomes" id="UP000231057"/>
    </source>
</evidence>
<dbReference type="NCBIfam" id="TIGR00585">
    <property type="entry name" value="mutl"/>
    <property type="match status" value="1"/>
</dbReference>
<evidence type="ECO:0000313" key="6">
    <source>
        <dbReference type="EMBL" id="ATS18294.1"/>
    </source>
</evidence>
<name>A0A2D2Q1B1_PARLV</name>
<dbReference type="InterPro" id="IPR042121">
    <property type="entry name" value="MutL_C_regsub"/>
</dbReference>
<dbReference type="Pfam" id="PF08676">
    <property type="entry name" value="MutL_C"/>
    <property type="match status" value="1"/>
</dbReference>
<dbReference type="InterPro" id="IPR014721">
    <property type="entry name" value="Ribsml_uS5_D2-typ_fold_subgr"/>
</dbReference>
<dbReference type="InterPro" id="IPR014790">
    <property type="entry name" value="MutL_C"/>
</dbReference>
<dbReference type="InterPro" id="IPR013507">
    <property type="entry name" value="DNA_mismatch_S5_2-like"/>
</dbReference>
<keyword evidence="2" id="KW-0227">DNA damage</keyword>
<dbReference type="Pfam" id="PF01119">
    <property type="entry name" value="DNA_mis_repair"/>
    <property type="match status" value="1"/>
</dbReference>
<evidence type="ECO:0000256" key="3">
    <source>
        <dbReference type="ARBA" id="ARBA00023204"/>
    </source>
</evidence>
<sequence length="539" mass="61113">MANLKQQLTVLPLPPHVQRAIAAAETLDSLATVVQELAENALDAGASRIHVHWHPQLWSVELTDNGHGIRVVDLPHVALAATTSKLPQNGDWMQVTTLGFRGQALHSLAQMAELTICSRHVEAETGWWVRYDRHGHVQAQRPQGMAVGTRVEVRQLFQDWPQRRQGQQAKQLQRRLQELALCSPAVAWHVLRAQKRWLHWPAVTSLGDRLQQFLPQLNPADLRQYQDPQIELVLGLPDRHHRPRPDWLGVAINGRWVELHSQPTWQQILLEAFGRSLPRQRFPLCLAHLHLPPSAIDWSAQPQKRTIYLRDAEQWQALLKERIADLLHSPVTLSPPASYQLLKTAEPAGRYRSIAPQPSLQHLKAVAQLHQTYIVVEQQDGVWLIEQHIAHERVLYEQIEADWQVVELSQPLLIEALTPEQVNRLQEWGLDIVPFGTCVWAVRSLPQLLESRADATAALLELSQVADLTAAKVAVACRSALRNGTPLSLPEMQTLVDQWSSCRQPHTCPHGRPICLQLSESSLARFFRRHWVLGKSHGL</sequence>
<dbReference type="NCBIfam" id="NF000951">
    <property type="entry name" value="PRK00095.2-1"/>
    <property type="match status" value="1"/>
</dbReference>
<dbReference type="GO" id="GO:0032300">
    <property type="term" value="C:mismatch repair complex"/>
    <property type="evidence" value="ECO:0007669"/>
    <property type="project" value="InterPro"/>
</dbReference>
<reference evidence="6 7" key="1">
    <citation type="submission" date="2016-11" db="EMBL/GenBank/DDBJ databases">
        <title>Complete genome sequence of thermophilic cyanobacteria strain Synechococcus sp. PCC6715.</title>
        <authorList>
            <person name="Tang J."/>
            <person name="Daroch M."/>
            <person name="Liang Y."/>
            <person name="Jiang D."/>
            <person name="Shah M."/>
        </authorList>
    </citation>
    <scope>NUCLEOTIDE SEQUENCE [LARGE SCALE GENOMIC DNA]</scope>
    <source>
        <strain evidence="6 7">PCC 6715</strain>
    </source>
</reference>
<dbReference type="InterPro" id="IPR037198">
    <property type="entry name" value="MutL_C_sf"/>
</dbReference>
<dbReference type="OrthoDB" id="9763467at2"/>
<dbReference type="KEGG" id="slw:BRW62_05470"/>
<dbReference type="GO" id="GO:0005524">
    <property type="term" value="F:ATP binding"/>
    <property type="evidence" value="ECO:0007669"/>
    <property type="project" value="InterPro"/>
</dbReference>
<dbReference type="Gene3D" id="3.30.1370.100">
    <property type="entry name" value="MutL, C-terminal domain, regulatory subdomain"/>
    <property type="match status" value="1"/>
</dbReference>
<dbReference type="InterPro" id="IPR042120">
    <property type="entry name" value="MutL_C_dimsub"/>
</dbReference>
<feature type="domain" description="MutL C-terminal dimerisation" evidence="4">
    <location>
        <begin position="365"/>
        <end position="487"/>
    </location>
</feature>
<dbReference type="CDD" id="cd00782">
    <property type="entry name" value="MutL_Trans"/>
    <property type="match status" value="1"/>
</dbReference>
<dbReference type="InterPro" id="IPR002099">
    <property type="entry name" value="MutL/Mlh/PMS"/>
</dbReference>
<dbReference type="GO" id="GO:0030983">
    <property type="term" value="F:mismatched DNA binding"/>
    <property type="evidence" value="ECO:0007669"/>
    <property type="project" value="InterPro"/>
</dbReference>
<dbReference type="PANTHER" id="PTHR10073">
    <property type="entry name" value="DNA MISMATCH REPAIR PROTEIN MLH, PMS, MUTL"/>
    <property type="match status" value="1"/>
</dbReference>
<dbReference type="Gene3D" id="3.30.1540.20">
    <property type="entry name" value="MutL, C-terminal domain, dimerisation subdomain"/>
    <property type="match status" value="1"/>
</dbReference>
<dbReference type="AlphaFoldDB" id="A0A2D2Q1B1"/>
<dbReference type="SMART" id="SM00853">
    <property type="entry name" value="MutL_C"/>
    <property type="match status" value="1"/>
</dbReference>
<dbReference type="GO" id="GO:0006298">
    <property type="term" value="P:mismatch repair"/>
    <property type="evidence" value="ECO:0007669"/>
    <property type="project" value="InterPro"/>
</dbReference>
<dbReference type="PANTHER" id="PTHR10073:SF12">
    <property type="entry name" value="DNA MISMATCH REPAIR PROTEIN MLH1"/>
    <property type="match status" value="1"/>
</dbReference>
<dbReference type="InterPro" id="IPR036890">
    <property type="entry name" value="HATPase_C_sf"/>
</dbReference>
<dbReference type="GO" id="GO:0140664">
    <property type="term" value="F:ATP-dependent DNA damage sensor activity"/>
    <property type="evidence" value="ECO:0007669"/>
    <property type="project" value="InterPro"/>
</dbReference>
<dbReference type="InterPro" id="IPR020568">
    <property type="entry name" value="Ribosomal_Su5_D2-typ_SF"/>
</dbReference>
<dbReference type="Proteomes" id="UP000231057">
    <property type="component" value="Chromosome"/>
</dbReference>
<dbReference type="InterPro" id="IPR038973">
    <property type="entry name" value="MutL/Mlh/Pms-like"/>
</dbReference>
<dbReference type="SUPFAM" id="SSF55874">
    <property type="entry name" value="ATPase domain of HSP90 chaperone/DNA topoisomerase II/histidine kinase"/>
    <property type="match status" value="1"/>
</dbReference>
<dbReference type="Pfam" id="PF13589">
    <property type="entry name" value="HATPase_c_3"/>
    <property type="match status" value="1"/>
</dbReference>
<evidence type="ECO:0000256" key="2">
    <source>
        <dbReference type="ARBA" id="ARBA00022763"/>
    </source>
</evidence>
<comment type="similarity">
    <text evidence="1">Belongs to the DNA mismatch repair MutL/HexB family.</text>
</comment>
<dbReference type="Gene3D" id="3.30.565.10">
    <property type="entry name" value="Histidine kinase-like ATPase, C-terminal domain"/>
    <property type="match status" value="1"/>
</dbReference>
<accession>A0A2D2Q1B1</accession>
<keyword evidence="7" id="KW-1185">Reference proteome</keyword>
<protein>
    <submittedName>
        <fullName evidence="6">DNA mismatch repair protein MutL</fullName>
    </submittedName>
</protein>
<proteinExistence type="inferred from homology"/>
<feature type="domain" description="DNA mismatch repair protein S5" evidence="5">
    <location>
        <begin position="210"/>
        <end position="328"/>
    </location>
</feature>
<keyword evidence="3" id="KW-0234">DNA repair</keyword>
<dbReference type="GO" id="GO:0016887">
    <property type="term" value="F:ATP hydrolysis activity"/>
    <property type="evidence" value="ECO:0007669"/>
    <property type="project" value="InterPro"/>
</dbReference>
<dbReference type="Gene3D" id="3.30.230.10">
    <property type="match status" value="1"/>
</dbReference>
<evidence type="ECO:0000256" key="1">
    <source>
        <dbReference type="ARBA" id="ARBA00006082"/>
    </source>
</evidence>
<organism evidence="6 7">
    <name type="scientific">Parathermosynechococcus lividus PCC 6715</name>
    <dbReference type="NCBI Taxonomy" id="1917166"/>
    <lineage>
        <taxon>Bacteria</taxon>
        <taxon>Bacillati</taxon>
        <taxon>Cyanobacteriota</taxon>
        <taxon>Cyanophyceae</taxon>
        <taxon>Acaryochloridales</taxon>
        <taxon>Thermosynechococcaceae</taxon>
        <taxon>Parathermosynechococcus</taxon>
    </lineage>
</organism>
<dbReference type="SUPFAM" id="SSF118116">
    <property type="entry name" value="DNA mismatch repair protein MutL"/>
    <property type="match status" value="1"/>
</dbReference>
<dbReference type="EMBL" id="CP018092">
    <property type="protein sequence ID" value="ATS18294.1"/>
    <property type="molecule type" value="Genomic_DNA"/>
</dbReference>
<evidence type="ECO:0000259" key="4">
    <source>
        <dbReference type="SMART" id="SM00853"/>
    </source>
</evidence>
<dbReference type="SUPFAM" id="SSF54211">
    <property type="entry name" value="Ribosomal protein S5 domain 2-like"/>
    <property type="match status" value="1"/>
</dbReference>
<dbReference type="SMART" id="SM01340">
    <property type="entry name" value="DNA_mis_repair"/>
    <property type="match status" value="1"/>
</dbReference>
<gene>
    <name evidence="6" type="ORF">BRW62_05470</name>
</gene>
<dbReference type="RefSeq" id="WP_099798637.1">
    <property type="nucleotide sequence ID" value="NZ_CP018092.1"/>
</dbReference>